<dbReference type="InterPro" id="IPR044621">
    <property type="entry name" value="NEDD1"/>
</dbReference>
<dbReference type="Pfam" id="PF00400">
    <property type="entry name" value="WD40"/>
    <property type="match status" value="2"/>
</dbReference>
<feature type="repeat" description="WD" evidence="1">
    <location>
        <begin position="197"/>
        <end position="220"/>
    </location>
</feature>
<feature type="compositionally biased region" description="Polar residues" evidence="2">
    <location>
        <begin position="486"/>
        <end position="499"/>
    </location>
</feature>
<dbReference type="GO" id="GO:0000919">
    <property type="term" value="P:cell plate assembly"/>
    <property type="evidence" value="ECO:0007669"/>
    <property type="project" value="TreeGrafter"/>
</dbReference>
<gene>
    <name evidence="3" type="ORF">GA_TR4248_c0_g1_i1_g.14727</name>
</gene>
<dbReference type="GO" id="GO:0060236">
    <property type="term" value="P:regulation of mitotic spindle organization"/>
    <property type="evidence" value="ECO:0007669"/>
    <property type="project" value="TreeGrafter"/>
</dbReference>
<evidence type="ECO:0000256" key="2">
    <source>
        <dbReference type="SAM" id="MobiDB-lite"/>
    </source>
</evidence>
<dbReference type="InterPro" id="IPR015943">
    <property type="entry name" value="WD40/YVTN_repeat-like_dom_sf"/>
</dbReference>
<dbReference type="GO" id="GO:0140496">
    <property type="term" value="F:gamma-tubulin complex binding"/>
    <property type="evidence" value="ECO:0007669"/>
    <property type="project" value="InterPro"/>
</dbReference>
<dbReference type="GO" id="GO:0032467">
    <property type="term" value="P:positive regulation of cytokinesis"/>
    <property type="evidence" value="ECO:0007669"/>
    <property type="project" value="TreeGrafter"/>
</dbReference>
<dbReference type="Gene3D" id="2.130.10.10">
    <property type="entry name" value="YVTN repeat-like/Quinoprotein amine dehydrogenase"/>
    <property type="match status" value="2"/>
</dbReference>
<dbReference type="SMART" id="SM00320">
    <property type="entry name" value="WD40"/>
    <property type="match status" value="6"/>
</dbReference>
<dbReference type="GO" id="GO:0005828">
    <property type="term" value="C:kinetochore microtubule"/>
    <property type="evidence" value="ECO:0007669"/>
    <property type="project" value="TreeGrafter"/>
</dbReference>
<dbReference type="GO" id="GO:0010968">
    <property type="term" value="P:regulation of microtubule nucleation"/>
    <property type="evidence" value="ECO:0007669"/>
    <property type="project" value="InterPro"/>
</dbReference>
<dbReference type="PANTHER" id="PTHR45096">
    <property type="entry name" value="PROTEIN NEDD1"/>
    <property type="match status" value="1"/>
</dbReference>
<dbReference type="PANTHER" id="PTHR45096:SF2">
    <property type="entry name" value="BNAA05G27690D PROTEIN"/>
    <property type="match status" value="1"/>
</dbReference>
<sequence length="780" mass="84588">MTTKNLVDPSWRLLAASGGDTVKLFDVSAGAESADDPCVLSYTPTPRSVVNSVKWNHTNMVVASVGEDKKISLWHKNGKSLVTVPVTWTNSSDINEECLSVINFSNKGSRYICSGGTGQTVRIWDLQRKLCIKNLKGHTSTITGVMYNCKDEHLASISVGGDLIVHNLASGAKATELKDPNGQILKVLDYSRFSRHLLLTAGDDGTVHLWDTTGRNPKMSWLKQHSAPTAGACFSPSNDKIIASVGLDKKLYTYDSGSRRPSSCIPYETPFSSLAFGDNGHILAAGTGNGRIVFYDVRGKPQPITVLHAFNSSEAVTSLSWQTSKPVIVNERNCTSEMALFGGTVEDSAVVIPDPNPSATSLGSHGVATSTVNLSSAEETPNRNHLWPGGPLSRLQAHRASDSFKDDMDIFSPIVGIQSVEKWPDSEGLKGDHLVLDKKTSSLTFPSSSKGGFPFGDDGNKEHPINDWKLSSNSKQDDTRAAFSPFGSTPTVTSKNEYSALTPPEACGGEKYSHLAANDKFSDKFSHLNPPLRLGVSSSSASTSGSMFSGSRDFPLSLGQTQTSLANVSISSEFPGIRDYSSKFEKSSTLVDDFPSSPLLTKGIAAPSNIDSLRLSPSFTRRFSTYAERISTTSSFSDGTSLSVGSPKIKKTGAETREEVLNNLLPRPETVTATEAGGLPVMNGGNMVGSKQSQTDQQQMVGSSNFTLQLFQRTLEGTLDSFQNSIHDDLRNLHIEILRQFHMHEMEMSKVLSSILENQAEQMKELKLLRKENQQLRQRL</sequence>
<dbReference type="GO" id="GO:2000694">
    <property type="term" value="P:regulation of phragmoplast microtubule organization"/>
    <property type="evidence" value="ECO:0007669"/>
    <property type="project" value="TreeGrafter"/>
</dbReference>
<dbReference type="SUPFAM" id="SSF50978">
    <property type="entry name" value="WD40 repeat-like"/>
    <property type="match status" value="1"/>
</dbReference>
<evidence type="ECO:0000256" key="1">
    <source>
        <dbReference type="PROSITE-ProRule" id="PRU00221"/>
    </source>
</evidence>
<dbReference type="AlphaFoldDB" id="A0A1J3D0F8"/>
<name>A0A1J3D0F8_NOCCA</name>
<evidence type="ECO:0000313" key="3">
    <source>
        <dbReference type="EMBL" id="JAU12543.1"/>
    </source>
</evidence>
<dbReference type="InterPro" id="IPR036322">
    <property type="entry name" value="WD40_repeat_dom_sf"/>
</dbReference>
<dbReference type="EMBL" id="GEVI01019777">
    <property type="protein sequence ID" value="JAU12543.1"/>
    <property type="molecule type" value="Transcribed_RNA"/>
</dbReference>
<organism evidence="3">
    <name type="scientific">Noccaea caerulescens</name>
    <name type="common">Alpine penny-cress</name>
    <name type="synonym">Thlaspi caerulescens</name>
    <dbReference type="NCBI Taxonomy" id="107243"/>
    <lineage>
        <taxon>Eukaryota</taxon>
        <taxon>Viridiplantae</taxon>
        <taxon>Streptophyta</taxon>
        <taxon>Embryophyta</taxon>
        <taxon>Tracheophyta</taxon>
        <taxon>Spermatophyta</taxon>
        <taxon>Magnoliopsida</taxon>
        <taxon>eudicotyledons</taxon>
        <taxon>Gunneridae</taxon>
        <taxon>Pentapetalae</taxon>
        <taxon>rosids</taxon>
        <taxon>malvids</taxon>
        <taxon>Brassicales</taxon>
        <taxon>Brassicaceae</taxon>
        <taxon>Coluteocarpeae</taxon>
        <taxon>Noccaea</taxon>
    </lineage>
</organism>
<proteinExistence type="predicted"/>
<feature type="region of interest" description="Disordered" evidence="2">
    <location>
        <begin position="447"/>
        <end position="502"/>
    </location>
</feature>
<dbReference type="InterPro" id="IPR001680">
    <property type="entry name" value="WD40_rpt"/>
</dbReference>
<keyword evidence="1" id="KW-0853">WD repeat</keyword>
<reference evidence="3" key="1">
    <citation type="submission" date="2016-07" db="EMBL/GenBank/DDBJ databases">
        <title>De novo transcriptome assembly of four accessions of the metal hyperaccumulator plant Noccaea caerulescens.</title>
        <authorList>
            <person name="Blande D."/>
            <person name="Halimaa P."/>
            <person name="Tervahauta A.I."/>
            <person name="Aarts M.G."/>
            <person name="Karenlampi S.O."/>
        </authorList>
    </citation>
    <scope>NUCLEOTIDE SEQUENCE</scope>
</reference>
<accession>A0A1J3D0F8</accession>
<dbReference type="PROSITE" id="PS50082">
    <property type="entry name" value="WD_REPEATS_2"/>
    <property type="match status" value="1"/>
</dbReference>
<protein>
    <submittedName>
        <fullName evidence="3">Protein NEDD1</fullName>
    </submittedName>
</protein>